<reference evidence="2" key="1">
    <citation type="submission" date="2022-11" db="UniProtKB">
        <authorList>
            <consortium name="WormBaseParasite"/>
        </authorList>
    </citation>
    <scope>IDENTIFICATION</scope>
</reference>
<accession>A0AC34FBM2</accession>
<name>A0AC34FBM2_9BILA</name>
<protein>
    <submittedName>
        <fullName evidence="2">Transcription initiation factor TFIID subunit 1</fullName>
    </submittedName>
</protein>
<dbReference type="Proteomes" id="UP000887579">
    <property type="component" value="Unplaced"/>
</dbReference>
<organism evidence="1 2">
    <name type="scientific">Panagrolaimus sp. ES5</name>
    <dbReference type="NCBI Taxonomy" id="591445"/>
    <lineage>
        <taxon>Eukaryota</taxon>
        <taxon>Metazoa</taxon>
        <taxon>Ecdysozoa</taxon>
        <taxon>Nematoda</taxon>
        <taxon>Chromadorea</taxon>
        <taxon>Rhabditida</taxon>
        <taxon>Tylenchina</taxon>
        <taxon>Panagrolaimomorpha</taxon>
        <taxon>Panagrolaimoidea</taxon>
        <taxon>Panagrolaimidae</taxon>
        <taxon>Panagrolaimus</taxon>
    </lineage>
</organism>
<dbReference type="WBParaSite" id="ES5_v2.g14704.t1">
    <property type="protein sequence ID" value="ES5_v2.g14704.t1"/>
    <property type="gene ID" value="ES5_v2.g14704"/>
</dbReference>
<evidence type="ECO:0000313" key="1">
    <source>
        <dbReference type="Proteomes" id="UP000887579"/>
    </source>
</evidence>
<proteinExistence type="predicted"/>
<sequence length="1096" mass="126517">MKDQIEFFLSTDSNKMVYKGSCKVYLNNESKLLLIEPEDEDIKILKIPFCNFFVQQKNFLIHYSSSDSSDDCVLCFSTEKDCKDIHHGILKHQVNVKQEIIDDDFGFSLSNKKFIDILIAVDNAIKKNSNVPERLKRVIAQMMLTRPSKKEKEETFTSEFSFDSEEVQTNQNSPRSSLQSPVDEIRSRKRKYSSSDDYKKEKQCKMEITELDVPSGVTTFELSFDDYYSPTTSQSTFTFSTNLSLQHSIPAQNVDFTFFPTWMSTTELRRFHRKTLSKGLLQSLSADKEGFIDILSVNKHIKEINIKNELPEFENCCPYRNVSALSAKSGTLLFFEYSEEHPPLLNQPGMASKIRNYYKKFDGEDADIKIEFGETSFTQDYPYLGDLKPKQHLQSLENNMFCAPIYQQKFKTTDYLLVISENKLIIRKCSNLFVVGQECPLQEVPNPNSKKASNFARDFLFMFIYRLFWASSDIPRRLKMEDIRKAFPHYPESTLRKRLKICATFIRTGEGVNTNYWVLKEDFCLPTEKEILKLITPEMCCAHYSMMSAKQRLKNAGYGETNILANINESDSDDDVKIEDEIQCAPWNTTKAFLTALQGKCYLDQRGTADPTGCGEAFSYIRRSSKWTRREESFLPIQPQRCTGTNADLRKLPIKEARELCKEYGFPEERINALGRWKVIDLIRKISIQEAKNGADLNGIARFAKSGIRLTQMQQNWKEYCQKIFDVQNQSLSNDADLSSDDENSLSENEEDDDVTIIESEDEESDNFSFASTVAVKREPSSSFDVFESSEIFGPSDIFGPSEFNKRGKIDNSIMEQQNESITVSKKFKSRNIKMENGKEMHDNESIVKEESSQSSESHQHSESDTRPSTSATDRIPESLLNFATINDGNDELVYGENCKVSRKSLELLFERENNDRMKKLKIIRTFRDSNGQEAIRSEMISNSKIIDAYIKIRTTKDMEFIKEYSYNDEEYKKENRKKIRRYQDQLRRIKRKEEEIKLGILPKPSSRKKKPKKELKLKCSSCGAIGHMKTNKNCPNYYSTSGNQQAKPTIGQLLSKNETGELTQIEETKIRIKKSALNLKLRISKNAMKPKKDEK</sequence>
<evidence type="ECO:0000313" key="2">
    <source>
        <dbReference type="WBParaSite" id="ES5_v2.g14704.t1"/>
    </source>
</evidence>